<name>A0AA40BW57_9PEZI</name>
<evidence type="ECO:0000313" key="2">
    <source>
        <dbReference type="EMBL" id="KAK0615951.1"/>
    </source>
</evidence>
<dbReference type="Proteomes" id="UP001174934">
    <property type="component" value="Unassembled WGS sequence"/>
</dbReference>
<keyword evidence="1" id="KW-1133">Transmembrane helix</keyword>
<proteinExistence type="predicted"/>
<keyword evidence="1" id="KW-0812">Transmembrane</keyword>
<keyword evidence="1" id="KW-0472">Membrane</keyword>
<protein>
    <submittedName>
        <fullName evidence="2">Uncharacterized protein</fullName>
    </submittedName>
</protein>
<feature type="transmembrane region" description="Helical" evidence="1">
    <location>
        <begin position="108"/>
        <end position="136"/>
    </location>
</feature>
<evidence type="ECO:0000313" key="3">
    <source>
        <dbReference type="Proteomes" id="UP001174934"/>
    </source>
</evidence>
<evidence type="ECO:0000256" key="1">
    <source>
        <dbReference type="SAM" id="Phobius"/>
    </source>
</evidence>
<keyword evidence="3" id="KW-1185">Reference proteome</keyword>
<gene>
    <name evidence="2" type="ORF">B0T17DRAFT_361404</name>
</gene>
<organism evidence="2 3">
    <name type="scientific">Bombardia bombarda</name>
    <dbReference type="NCBI Taxonomy" id="252184"/>
    <lineage>
        <taxon>Eukaryota</taxon>
        <taxon>Fungi</taxon>
        <taxon>Dikarya</taxon>
        <taxon>Ascomycota</taxon>
        <taxon>Pezizomycotina</taxon>
        <taxon>Sordariomycetes</taxon>
        <taxon>Sordariomycetidae</taxon>
        <taxon>Sordariales</taxon>
        <taxon>Lasiosphaeriaceae</taxon>
        <taxon>Bombardia</taxon>
    </lineage>
</organism>
<comment type="caution">
    <text evidence="2">The sequence shown here is derived from an EMBL/GenBank/DDBJ whole genome shotgun (WGS) entry which is preliminary data.</text>
</comment>
<dbReference type="AlphaFoldDB" id="A0AA40BW57"/>
<dbReference type="EMBL" id="JAULSR010000006">
    <property type="protein sequence ID" value="KAK0615951.1"/>
    <property type="molecule type" value="Genomic_DNA"/>
</dbReference>
<reference evidence="2" key="1">
    <citation type="submission" date="2023-06" db="EMBL/GenBank/DDBJ databases">
        <title>Genome-scale phylogeny and comparative genomics of the fungal order Sordariales.</title>
        <authorList>
            <consortium name="Lawrence Berkeley National Laboratory"/>
            <person name="Hensen N."/>
            <person name="Bonometti L."/>
            <person name="Westerberg I."/>
            <person name="Brannstrom I.O."/>
            <person name="Guillou S."/>
            <person name="Cros-Aarteil S."/>
            <person name="Calhoun S."/>
            <person name="Haridas S."/>
            <person name="Kuo A."/>
            <person name="Mondo S."/>
            <person name="Pangilinan J."/>
            <person name="Riley R."/>
            <person name="LaButti K."/>
            <person name="Andreopoulos B."/>
            <person name="Lipzen A."/>
            <person name="Chen C."/>
            <person name="Yanf M."/>
            <person name="Daum C."/>
            <person name="Ng V."/>
            <person name="Clum A."/>
            <person name="Steindorff A."/>
            <person name="Ohm R."/>
            <person name="Martin F."/>
            <person name="Silar P."/>
            <person name="Natvig D."/>
            <person name="Lalanne C."/>
            <person name="Gautier V."/>
            <person name="Ament-velasquez S.L."/>
            <person name="Kruys A."/>
            <person name="Hutchinson M.I."/>
            <person name="Powell A.J."/>
            <person name="Barry K."/>
            <person name="Miller A.N."/>
            <person name="Grigoriev I.V."/>
            <person name="Debuchy R."/>
            <person name="Gladieux P."/>
            <person name="Thoren M.H."/>
            <person name="Johannesson H."/>
        </authorList>
    </citation>
    <scope>NUCLEOTIDE SEQUENCE</scope>
    <source>
        <strain evidence="2">SMH3391-2</strain>
    </source>
</reference>
<feature type="transmembrane region" description="Helical" evidence="1">
    <location>
        <begin position="20"/>
        <end position="37"/>
    </location>
</feature>
<sequence length="146" mass="16942">MYDWDTCVAVYLSLDDNFSFLFLSLVFFSSSFTISFLSRCIGWVGGKVFYSLQCIMTASRDEANQLILEQSRTRTNKLAFLFAPFEGMHTFRTDEYYCYLSFRIIYPLFIFTGYILSLFLSIPPSISLFLFLFHVATKSRGSGLYL</sequence>
<accession>A0AA40BW57</accession>